<evidence type="ECO:0000259" key="3">
    <source>
        <dbReference type="PROSITE" id="PS50110"/>
    </source>
</evidence>
<keyword evidence="1 2" id="KW-0597">Phosphoprotein</keyword>
<sequence length="129" mass="14705">MRKRMLIVDDEPTLRWALSRYFTLQGYDVVSAENLREALEAVAAVPVQVVLTDLLFGRGQREDGLELVARLRDLMPHARFILLTGYSNAQTRQRAHDARVDLFLVKPQPLTALARYIDAFATRARPEPT</sequence>
<dbReference type="Gene3D" id="3.40.50.2300">
    <property type="match status" value="1"/>
</dbReference>
<reference evidence="4 5" key="1">
    <citation type="submission" date="2021-02" db="EMBL/GenBank/DDBJ databases">
        <title>De Novo genome assembly of isolated myxobacteria.</title>
        <authorList>
            <person name="Stevens D.C."/>
        </authorList>
    </citation>
    <scope>NUCLEOTIDE SEQUENCE [LARGE SCALE GENOMIC DNA]</scope>
    <source>
        <strain evidence="5">SCPEA02</strain>
    </source>
</reference>
<feature type="domain" description="Response regulatory" evidence="3">
    <location>
        <begin position="4"/>
        <end position="121"/>
    </location>
</feature>
<dbReference type="PROSITE" id="PS50110">
    <property type="entry name" value="RESPONSE_REGULATORY"/>
    <property type="match status" value="1"/>
</dbReference>
<organism evidence="4 5">
    <name type="scientific">Pyxidicoccus parkwayensis</name>
    <dbReference type="NCBI Taxonomy" id="2813578"/>
    <lineage>
        <taxon>Bacteria</taxon>
        <taxon>Pseudomonadati</taxon>
        <taxon>Myxococcota</taxon>
        <taxon>Myxococcia</taxon>
        <taxon>Myxococcales</taxon>
        <taxon>Cystobacterineae</taxon>
        <taxon>Myxococcaceae</taxon>
        <taxon>Pyxidicoccus</taxon>
    </lineage>
</organism>
<evidence type="ECO:0000313" key="5">
    <source>
        <dbReference type="Proteomes" id="UP000662747"/>
    </source>
</evidence>
<dbReference type="CDD" id="cd00156">
    <property type="entry name" value="REC"/>
    <property type="match status" value="1"/>
</dbReference>
<dbReference type="EMBL" id="CP071090">
    <property type="protein sequence ID" value="QSQ22152.1"/>
    <property type="molecule type" value="Genomic_DNA"/>
</dbReference>
<evidence type="ECO:0000313" key="4">
    <source>
        <dbReference type="EMBL" id="QSQ22152.1"/>
    </source>
</evidence>
<name>A0ABX7NTF2_9BACT</name>
<dbReference type="PANTHER" id="PTHR44591">
    <property type="entry name" value="STRESS RESPONSE REGULATOR PROTEIN 1"/>
    <property type="match status" value="1"/>
</dbReference>
<dbReference type="InterPro" id="IPR001789">
    <property type="entry name" value="Sig_transdc_resp-reg_receiver"/>
</dbReference>
<evidence type="ECO:0000256" key="1">
    <source>
        <dbReference type="ARBA" id="ARBA00022553"/>
    </source>
</evidence>
<dbReference type="SMART" id="SM00448">
    <property type="entry name" value="REC"/>
    <property type="match status" value="1"/>
</dbReference>
<dbReference type="RefSeq" id="WP_206723729.1">
    <property type="nucleotide sequence ID" value="NZ_CP071090.1"/>
</dbReference>
<proteinExistence type="predicted"/>
<protein>
    <submittedName>
        <fullName evidence="4">Response regulator</fullName>
    </submittedName>
</protein>
<feature type="modified residue" description="4-aspartylphosphate" evidence="2">
    <location>
        <position position="53"/>
    </location>
</feature>
<gene>
    <name evidence="4" type="ORF">JY651_44655</name>
</gene>
<dbReference type="PANTHER" id="PTHR44591:SF3">
    <property type="entry name" value="RESPONSE REGULATORY DOMAIN-CONTAINING PROTEIN"/>
    <property type="match status" value="1"/>
</dbReference>
<dbReference type="Proteomes" id="UP000662747">
    <property type="component" value="Chromosome"/>
</dbReference>
<dbReference type="InterPro" id="IPR050595">
    <property type="entry name" value="Bact_response_regulator"/>
</dbReference>
<accession>A0ABX7NTF2</accession>
<dbReference type="Pfam" id="PF00072">
    <property type="entry name" value="Response_reg"/>
    <property type="match status" value="1"/>
</dbReference>
<dbReference type="SUPFAM" id="SSF52172">
    <property type="entry name" value="CheY-like"/>
    <property type="match status" value="1"/>
</dbReference>
<evidence type="ECO:0000256" key="2">
    <source>
        <dbReference type="PROSITE-ProRule" id="PRU00169"/>
    </source>
</evidence>
<keyword evidence="5" id="KW-1185">Reference proteome</keyword>
<dbReference type="InterPro" id="IPR011006">
    <property type="entry name" value="CheY-like_superfamily"/>
</dbReference>